<dbReference type="InterPro" id="IPR008271">
    <property type="entry name" value="Ser/Thr_kinase_AS"/>
</dbReference>
<dbReference type="GO" id="GO:0004672">
    <property type="term" value="F:protein kinase activity"/>
    <property type="evidence" value="ECO:0007669"/>
    <property type="project" value="InterPro"/>
</dbReference>
<evidence type="ECO:0000313" key="4">
    <source>
        <dbReference type="Proteomes" id="UP000016923"/>
    </source>
</evidence>
<dbReference type="OMA" id="ERCACES"/>
<dbReference type="OrthoDB" id="5125733at2759"/>
<dbReference type="PROSITE" id="PS50011">
    <property type="entry name" value="PROTEIN_KINASE_DOM"/>
    <property type="match status" value="1"/>
</dbReference>
<name>S3BQI8_OPHP1</name>
<reference evidence="3 4" key="1">
    <citation type="journal article" date="2013" name="BMC Genomics">
        <title>The genome and transcriptome of the pine saprophyte Ophiostoma piceae, and a comparison with the bark beetle-associated pine pathogen Grosmannia clavigera.</title>
        <authorList>
            <person name="Haridas S."/>
            <person name="Wang Y."/>
            <person name="Lim L."/>
            <person name="Massoumi Alamouti S."/>
            <person name="Jackman S."/>
            <person name="Docking R."/>
            <person name="Robertson G."/>
            <person name="Birol I."/>
            <person name="Bohlmann J."/>
            <person name="Breuil C."/>
        </authorList>
    </citation>
    <scope>NUCLEOTIDE SEQUENCE [LARGE SCALE GENOMIC DNA]</scope>
    <source>
        <strain evidence="3 4">UAMH 11346</strain>
    </source>
</reference>
<dbReference type="PANTHER" id="PTHR33112">
    <property type="entry name" value="DOMAIN PROTEIN, PUTATIVE-RELATED"/>
    <property type="match status" value="1"/>
</dbReference>
<sequence length="970" mass="109430">MLKQCRQIHGPEAQKCGDKHVAMATHNLIKGIASVQRGREKLIIFEWADGTDLRKFWMNNEPSQIHNVYEWAFGEMLGIARATHGLHHVGKIKANDNKENIRHGDLKPENIVLSSTRDDKQAIHINHTTDGTSKQGHRLLVADMGISKHRFADTGLRTDPNANLAYGTRMYISPETHATDKSKRLSRLDDTWALGCIFLEFIVWLMRGSRGSRQLLSILKNGAKGYFEMDVVSHRFKIRGDVMSDLNAVKEEYLNNEDAKCQSQCLRELFDFILKRLLIPASTRLHPNNEPNEDILVNTGHTPLVTVTDHSTATGINIPQDHNTRADSEELCTALNEIFEKGKTNHKLMDNDIRFTTTLPDHTDLLSPTTTTNDRHQQCKSNDTSGNGNNIANTLLNEEWTVDVDNMFAERVFARGIHTRDKVPVSEENIELCSRCANIDLGQGGCVIADTYGSLVRNPDTPQDVQRGFPNVLSPGCDTEIKFLLECIDTCNAHECRRQTSIQIPLPTRLLYIGSKSTTTMRIIDTCDASTTLHYAVLSHRWGDISITQAPFQATMGNIASLRREVDLGALPKTFRDAITITQRLGIEYLWIDSLCILQDDVQDWDFEARRMGDVFSGAYITIAATAADHSFAGFLPDNRPSRRMVHIVPKRKDRPSFWVCDHIDDFRMHVEMSNLNKRGWVFQERALSHRTIYFTQSQTYFECGHGVSLKSSFFADPDFPQSASTYYQGMRIRFFQSIYSAYSKLQFSRITDRPVALAGIQSRLAQTFNSRAYYGLVGKHFYRSLLWQRADEVQELPCIDFPGDRRVPSWSWMAVDGEISYLDVPFGEVDWNTLINSPMLGSVDDSSSTPLIRQVSDSVAYGTSDAIISSPSYGLVSTSVLDNSKPEMAYFFLDRPAQLPPAADLRRTIRCVVVATSKLGRGEGGQVCYVLVVAPKSYETEGRFYERIGVGRLYQDELCTLAEGTIQIE</sequence>
<proteinExistence type="predicted"/>
<dbReference type="Pfam" id="PF06985">
    <property type="entry name" value="HET"/>
    <property type="match status" value="1"/>
</dbReference>
<evidence type="ECO:0000256" key="1">
    <source>
        <dbReference type="SAM" id="MobiDB-lite"/>
    </source>
</evidence>
<evidence type="ECO:0000259" key="2">
    <source>
        <dbReference type="PROSITE" id="PS50011"/>
    </source>
</evidence>
<dbReference type="eggNOG" id="ENOG502R41Z">
    <property type="taxonomic scope" value="Eukaryota"/>
</dbReference>
<dbReference type="EMBL" id="KE148175">
    <property type="protein sequence ID" value="EPE02632.1"/>
    <property type="molecule type" value="Genomic_DNA"/>
</dbReference>
<dbReference type="HOGENOM" id="CLU_002639_7_0_1"/>
<dbReference type="InterPro" id="IPR000719">
    <property type="entry name" value="Prot_kinase_dom"/>
</dbReference>
<dbReference type="Pfam" id="PF00069">
    <property type="entry name" value="Pkinase"/>
    <property type="match status" value="1"/>
</dbReference>
<dbReference type="VEuPathDB" id="FungiDB:F503_03981"/>
<dbReference type="SUPFAM" id="SSF56112">
    <property type="entry name" value="Protein kinase-like (PK-like)"/>
    <property type="match status" value="1"/>
</dbReference>
<dbReference type="AlphaFoldDB" id="S3BQI8"/>
<feature type="region of interest" description="Disordered" evidence="1">
    <location>
        <begin position="364"/>
        <end position="386"/>
    </location>
</feature>
<protein>
    <submittedName>
        <fullName evidence="3">Heterokaryon incompatibility protein</fullName>
    </submittedName>
</protein>
<evidence type="ECO:0000313" key="3">
    <source>
        <dbReference type="EMBL" id="EPE02632.1"/>
    </source>
</evidence>
<dbReference type="PANTHER" id="PTHR33112:SF10">
    <property type="entry name" value="TOL"/>
    <property type="match status" value="1"/>
</dbReference>
<dbReference type="Gene3D" id="1.10.510.10">
    <property type="entry name" value="Transferase(Phosphotransferase) domain 1"/>
    <property type="match status" value="1"/>
</dbReference>
<dbReference type="Proteomes" id="UP000016923">
    <property type="component" value="Unassembled WGS sequence"/>
</dbReference>
<dbReference type="SMART" id="SM00220">
    <property type="entry name" value="S_TKc"/>
    <property type="match status" value="1"/>
</dbReference>
<dbReference type="PROSITE" id="PS00108">
    <property type="entry name" value="PROTEIN_KINASE_ST"/>
    <property type="match status" value="1"/>
</dbReference>
<dbReference type="InterPro" id="IPR010730">
    <property type="entry name" value="HET"/>
</dbReference>
<gene>
    <name evidence="3" type="ORF">F503_03981</name>
</gene>
<organism evidence="3 4">
    <name type="scientific">Ophiostoma piceae (strain UAMH 11346)</name>
    <name type="common">Sap stain fungus</name>
    <dbReference type="NCBI Taxonomy" id="1262450"/>
    <lineage>
        <taxon>Eukaryota</taxon>
        <taxon>Fungi</taxon>
        <taxon>Dikarya</taxon>
        <taxon>Ascomycota</taxon>
        <taxon>Pezizomycotina</taxon>
        <taxon>Sordariomycetes</taxon>
        <taxon>Sordariomycetidae</taxon>
        <taxon>Ophiostomatales</taxon>
        <taxon>Ophiostomataceae</taxon>
        <taxon>Ophiostoma</taxon>
    </lineage>
</organism>
<keyword evidence="4" id="KW-1185">Reference proteome</keyword>
<dbReference type="InterPro" id="IPR011009">
    <property type="entry name" value="Kinase-like_dom_sf"/>
</dbReference>
<feature type="domain" description="Protein kinase" evidence="2">
    <location>
        <begin position="1"/>
        <end position="304"/>
    </location>
</feature>
<dbReference type="GO" id="GO:0005524">
    <property type="term" value="F:ATP binding"/>
    <property type="evidence" value="ECO:0007669"/>
    <property type="project" value="InterPro"/>
</dbReference>
<accession>S3BQI8</accession>